<keyword evidence="3" id="KW-1185">Reference proteome</keyword>
<evidence type="ECO:0000313" key="2">
    <source>
        <dbReference type="EMBL" id="MBC2650406.1"/>
    </source>
</evidence>
<dbReference type="InterPro" id="IPR036938">
    <property type="entry name" value="PAP2/HPO_sf"/>
</dbReference>
<organism evidence="2 3">
    <name type="scientific">Novosphingobium aerophilum</name>
    <dbReference type="NCBI Taxonomy" id="2839843"/>
    <lineage>
        <taxon>Bacteria</taxon>
        <taxon>Pseudomonadati</taxon>
        <taxon>Pseudomonadota</taxon>
        <taxon>Alphaproteobacteria</taxon>
        <taxon>Sphingomonadales</taxon>
        <taxon>Sphingomonadaceae</taxon>
        <taxon>Novosphingobium</taxon>
    </lineage>
</organism>
<dbReference type="Pfam" id="PF01569">
    <property type="entry name" value="PAP2"/>
    <property type="match status" value="1"/>
</dbReference>
<accession>A0A7X1KAP0</accession>
<comment type="caution">
    <text evidence="2">The sequence shown here is derived from an EMBL/GenBank/DDBJ whole genome shotgun (WGS) entry which is preliminary data.</text>
</comment>
<dbReference type="RefSeq" id="WP_185681805.1">
    <property type="nucleotide sequence ID" value="NZ_JACLAU010000001.1"/>
</dbReference>
<dbReference type="InterPro" id="IPR000326">
    <property type="entry name" value="PAP2/HPO"/>
</dbReference>
<dbReference type="Proteomes" id="UP000520156">
    <property type="component" value="Unassembled WGS sequence"/>
</dbReference>
<dbReference type="SUPFAM" id="SSF48317">
    <property type="entry name" value="Acid phosphatase/Vanadium-dependent haloperoxidase"/>
    <property type="match status" value="1"/>
</dbReference>
<dbReference type="SMART" id="SM00014">
    <property type="entry name" value="acidPPc"/>
    <property type="match status" value="1"/>
</dbReference>
<evidence type="ECO:0000313" key="3">
    <source>
        <dbReference type="Proteomes" id="UP000520156"/>
    </source>
</evidence>
<gene>
    <name evidence="2" type="ORF">H7F49_01650</name>
</gene>
<sequence>MGRSMRTAAVVVALVGFGIAGFGIGEFGRAGALAADPPAGGTAVVTAAPPAPVATLGARSYLGPARWPDAMALIASPPAEGSEALRRDRQLEAAALALQGGSRWALARADADLWSASATGAFSCAAGREISPAATPRVDSLLRATMSDLGRVSGAAKDHYARQRPFAGNGRPICTPEMEQALRGNGSYPSGHATIGYGWALILADLIPARRAALLARGRAFGDSRRVCNVHFASDIAAGQALAAPVLERFRQDPVFQADLAAARAELRAASPVRPSCAGETAALALTRKDVP</sequence>
<evidence type="ECO:0000259" key="1">
    <source>
        <dbReference type="SMART" id="SM00014"/>
    </source>
</evidence>
<dbReference type="CDD" id="cd03397">
    <property type="entry name" value="PAP2_acid_phosphatase"/>
    <property type="match status" value="1"/>
</dbReference>
<dbReference type="PRINTS" id="PR00483">
    <property type="entry name" value="BACPHPHTASE"/>
</dbReference>
<dbReference type="EMBL" id="JACLAU010000001">
    <property type="protein sequence ID" value="MBC2650406.1"/>
    <property type="molecule type" value="Genomic_DNA"/>
</dbReference>
<proteinExistence type="predicted"/>
<reference evidence="2 3" key="1">
    <citation type="submission" date="2020-08" db="EMBL/GenBank/DDBJ databases">
        <title>The genome sequence of Novosphingobium flavum 4Y4.</title>
        <authorList>
            <person name="Liu Y."/>
        </authorList>
    </citation>
    <scope>NUCLEOTIDE SEQUENCE [LARGE SCALE GENOMIC DNA]</scope>
    <source>
        <strain evidence="2 3">4Y4</strain>
    </source>
</reference>
<protein>
    <submittedName>
        <fullName evidence="2">Phosphatase PAP2 family protein</fullName>
    </submittedName>
</protein>
<dbReference type="Gene3D" id="1.20.144.10">
    <property type="entry name" value="Phosphatidic acid phosphatase type 2/haloperoxidase"/>
    <property type="match status" value="1"/>
</dbReference>
<dbReference type="GO" id="GO:0003993">
    <property type="term" value="F:acid phosphatase activity"/>
    <property type="evidence" value="ECO:0007669"/>
    <property type="project" value="InterPro"/>
</dbReference>
<dbReference type="InterPro" id="IPR001011">
    <property type="entry name" value="Acid_Pase_classA_bac"/>
</dbReference>
<feature type="domain" description="Phosphatidic acid phosphatase type 2/haloperoxidase" evidence="1">
    <location>
        <begin position="137"/>
        <end position="251"/>
    </location>
</feature>
<dbReference type="AlphaFoldDB" id="A0A7X1KAP0"/>
<name>A0A7X1KAP0_9SPHN</name>
<dbReference type="GO" id="GO:0030288">
    <property type="term" value="C:outer membrane-bounded periplasmic space"/>
    <property type="evidence" value="ECO:0007669"/>
    <property type="project" value="InterPro"/>
</dbReference>